<sequence>MSSKDRPKVGSFVRGTAGDVGEIVDVKKYHMLVKYENGSYGWYGFSRLQIIVKPSINEKQQFEVPNEVKKLANEIKKTVESSSLQQKQKVQVGSITAFACFLLFCNVYFKKKKRTFHSLDQVLKENSSETLKSANELTKQILETPPNGNVNDKNTMLHIMNSIFGGCVFYDSTKNMSLLDSSSAMNDISAEKSLVLQLENLDGLISDKKPNDMDEKKDIEQISEIKAAIQLNNTHPVLETLQFSIVFFFFWIEKLARVHNVPKERIKILDAFLGTVCFKYTVLDLEPGTIDKYINDRTAKQLASEFPAFRDLKIHPLFLR</sequence>
<accession>X6NKX6</accession>
<keyword evidence="2" id="KW-1185">Reference proteome</keyword>
<protein>
    <submittedName>
        <fullName evidence="1">Uncharacterized protein</fullName>
    </submittedName>
</protein>
<evidence type="ECO:0000313" key="1">
    <source>
        <dbReference type="EMBL" id="ETO26032.1"/>
    </source>
</evidence>
<gene>
    <name evidence="1" type="ORF">RFI_11101</name>
</gene>
<name>X6NKX6_RETFI</name>
<evidence type="ECO:0000313" key="2">
    <source>
        <dbReference type="Proteomes" id="UP000023152"/>
    </source>
</evidence>
<dbReference type="Proteomes" id="UP000023152">
    <property type="component" value="Unassembled WGS sequence"/>
</dbReference>
<reference evidence="1 2" key="1">
    <citation type="journal article" date="2013" name="Curr. Biol.">
        <title>The Genome of the Foraminiferan Reticulomyxa filosa.</title>
        <authorList>
            <person name="Glockner G."/>
            <person name="Hulsmann N."/>
            <person name="Schleicher M."/>
            <person name="Noegel A.A."/>
            <person name="Eichinger L."/>
            <person name="Gallinger C."/>
            <person name="Pawlowski J."/>
            <person name="Sierra R."/>
            <person name="Euteneuer U."/>
            <person name="Pillet L."/>
            <person name="Moustafa A."/>
            <person name="Platzer M."/>
            <person name="Groth M."/>
            <person name="Szafranski K."/>
            <person name="Schliwa M."/>
        </authorList>
    </citation>
    <scope>NUCLEOTIDE SEQUENCE [LARGE SCALE GENOMIC DNA]</scope>
</reference>
<comment type="caution">
    <text evidence="1">The sequence shown here is derived from an EMBL/GenBank/DDBJ whole genome shotgun (WGS) entry which is preliminary data.</text>
</comment>
<proteinExistence type="predicted"/>
<feature type="non-terminal residue" evidence="1">
    <location>
        <position position="320"/>
    </location>
</feature>
<organism evidence="1 2">
    <name type="scientific">Reticulomyxa filosa</name>
    <dbReference type="NCBI Taxonomy" id="46433"/>
    <lineage>
        <taxon>Eukaryota</taxon>
        <taxon>Sar</taxon>
        <taxon>Rhizaria</taxon>
        <taxon>Retaria</taxon>
        <taxon>Foraminifera</taxon>
        <taxon>Monothalamids</taxon>
        <taxon>Reticulomyxidae</taxon>
        <taxon>Reticulomyxa</taxon>
    </lineage>
</organism>
<dbReference type="AlphaFoldDB" id="X6NKX6"/>
<dbReference type="EMBL" id="ASPP01008129">
    <property type="protein sequence ID" value="ETO26032.1"/>
    <property type="molecule type" value="Genomic_DNA"/>
</dbReference>